<accession>X0VI68</accession>
<keyword evidence="1" id="KW-0285">Flavoprotein</keyword>
<dbReference type="InterPro" id="IPR023753">
    <property type="entry name" value="FAD/NAD-binding_dom"/>
</dbReference>
<dbReference type="Pfam" id="PF07992">
    <property type="entry name" value="Pyr_redox_2"/>
    <property type="match status" value="1"/>
</dbReference>
<organism evidence="4">
    <name type="scientific">marine sediment metagenome</name>
    <dbReference type="NCBI Taxonomy" id="412755"/>
    <lineage>
        <taxon>unclassified sequences</taxon>
        <taxon>metagenomes</taxon>
        <taxon>ecological metagenomes</taxon>
    </lineage>
</organism>
<comment type="caution">
    <text evidence="4">The sequence shown here is derived from an EMBL/GenBank/DDBJ whole genome shotgun (WGS) entry which is preliminary data.</text>
</comment>
<proteinExistence type="predicted"/>
<dbReference type="PANTHER" id="PTHR48105">
    <property type="entry name" value="THIOREDOXIN REDUCTASE 1-RELATED-RELATED"/>
    <property type="match status" value="1"/>
</dbReference>
<feature type="domain" description="FAD/NAD(P)-binding" evidence="3">
    <location>
        <begin position="2"/>
        <end position="215"/>
    </location>
</feature>
<dbReference type="AlphaFoldDB" id="X0VI68"/>
<reference evidence="4" key="1">
    <citation type="journal article" date="2014" name="Front. Microbiol.">
        <title>High frequency of phylogenetically diverse reductive dehalogenase-homologous genes in deep subseafloor sedimentary metagenomes.</title>
        <authorList>
            <person name="Kawai M."/>
            <person name="Futagami T."/>
            <person name="Toyoda A."/>
            <person name="Takaki Y."/>
            <person name="Nishi S."/>
            <person name="Hori S."/>
            <person name="Arai W."/>
            <person name="Tsubouchi T."/>
            <person name="Morono Y."/>
            <person name="Uchiyama I."/>
            <person name="Ito T."/>
            <person name="Fujiyama A."/>
            <person name="Inagaki F."/>
            <person name="Takami H."/>
        </authorList>
    </citation>
    <scope>NUCLEOTIDE SEQUENCE</scope>
    <source>
        <strain evidence="4">Expedition CK06-06</strain>
    </source>
</reference>
<dbReference type="Gene3D" id="3.50.50.60">
    <property type="entry name" value="FAD/NAD(P)-binding domain"/>
    <property type="match status" value="2"/>
</dbReference>
<dbReference type="PRINTS" id="PR00368">
    <property type="entry name" value="FADPNR"/>
</dbReference>
<evidence type="ECO:0000256" key="2">
    <source>
        <dbReference type="ARBA" id="ARBA00023002"/>
    </source>
</evidence>
<evidence type="ECO:0000259" key="3">
    <source>
        <dbReference type="Pfam" id="PF07992"/>
    </source>
</evidence>
<evidence type="ECO:0000256" key="1">
    <source>
        <dbReference type="ARBA" id="ARBA00022630"/>
    </source>
</evidence>
<protein>
    <recommendedName>
        <fullName evidence="3">FAD/NAD(P)-binding domain-containing protein</fullName>
    </recommendedName>
</protein>
<dbReference type="EMBL" id="BARS01036704">
    <property type="protein sequence ID" value="GAG17964.1"/>
    <property type="molecule type" value="Genomic_DNA"/>
</dbReference>
<dbReference type="SUPFAM" id="SSF51905">
    <property type="entry name" value="FAD/NAD(P)-binding domain"/>
    <property type="match status" value="1"/>
</dbReference>
<dbReference type="GO" id="GO:0016491">
    <property type="term" value="F:oxidoreductase activity"/>
    <property type="evidence" value="ECO:0007669"/>
    <property type="project" value="UniProtKB-KW"/>
</dbReference>
<evidence type="ECO:0000313" key="4">
    <source>
        <dbReference type="EMBL" id="GAG17964.1"/>
    </source>
</evidence>
<dbReference type="InterPro" id="IPR036188">
    <property type="entry name" value="FAD/NAD-bd_sf"/>
</dbReference>
<gene>
    <name evidence="4" type="ORF">S01H1_56375</name>
</gene>
<dbReference type="PRINTS" id="PR00469">
    <property type="entry name" value="PNDRDTASEII"/>
</dbReference>
<name>X0VI68_9ZZZZ</name>
<feature type="non-terminal residue" evidence="4">
    <location>
        <position position="1"/>
    </location>
</feature>
<sequence>TELSCKALIIATGVTVRELDIPGIQAVTGAGVYYGAALVEAVHYKGEHVHIVGGANSAGQGALFFSRYASKVTMLVRCSTLKKEMSQYLIDQINNTPNIEVKTNTELVGVKGNNCLEAIQIKDGLSGEECFVQTPAITIFVGAVAHTEFLKGVVERDRDGFIVTASDLIQDGKTHRNWPLKRDPYLLETSVPGIFVVGDVRQGAVRRVASAVGDGAVVVSSVHQYLKTV</sequence>
<keyword evidence="2" id="KW-0560">Oxidoreductase</keyword>
<dbReference type="InterPro" id="IPR050097">
    <property type="entry name" value="Ferredoxin-NADP_redctase_2"/>
</dbReference>